<feature type="signal peptide" evidence="2">
    <location>
        <begin position="1"/>
        <end position="17"/>
    </location>
</feature>
<dbReference type="InterPro" id="IPR014044">
    <property type="entry name" value="CAP_dom"/>
</dbReference>
<keyword evidence="5" id="KW-1185">Reference proteome</keyword>
<keyword evidence="2" id="KW-0732">Signal</keyword>
<proteinExistence type="predicted"/>
<dbReference type="Proteomes" id="UP000813461">
    <property type="component" value="Unassembled WGS sequence"/>
</dbReference>
<dbReference type="InterPro" id="IPR001283">
    <property type="entry name" value="CRISP-related"/>
</dbReference>
<protein>
    <submittedName>
        <fullName evidence="4">CAP domain-containing protein</fullName>
    </submittedName>
</protein>
<dbReference type="SUPFAM" id="SSF55797">
    <property type="entry name" value="PR-1-like"/>
    <property type="match status" value="1"/>
</dbReference>
<evidence type="ECO:0000313" key="4">
    <source>
        <dbReference type="EMBL" id="KAH7094867.1"/>
    </source>
</evidence>
<feature type="compositionally biased region" description="Pro residues" evidence="1">
    <location>
        <begin position="64"/>
        <end position="79"/>
    </location>
</feature>
<dbReference type="AlphaFoldDB" id="A0A8K0W429"/>
<dbReference type="Gene3D" id="3.40.33.10">
    <property type="entry name" value="CAP"/>
    <property type="match status" value="1"/>
</dbReference>
<dbReference type="OrthoDB" id="337038at2759"/>
<dbReference type="InterPro" id="IPR035940">
    <property type="entry name" value="CAP_sf"/>
</dbReference>
<evidence type="ECO:0000313" key="5">
    <source>
        <dbReference type="Proteomes" id="UP000813461"/>
    </source>
</evidence>
<sequence length="308" mass="32473">MHFSIFITSALTVGALARPRPADDAAAAQVTPRADKGLSRPPAPAAVAPTPRPFVQSSPSRAPLGPPRPSPIQPSPNRVPPLAVQPSSSRAIASVASPLQQASLAPAVAPPPAITPPPIGRVQDTHISGPSQASLSAGPEYQRAILYHHNAARANHNASPLVWDNALVNNALYTARTCIFEHSIPPGVRNGQNLFITSGSNFNVTAGITEFWYKSEFPYMQPYFGNTPQLPDAVFHQVGHLTQMLWKTTTSVGCVSVDCTGRMVVPGGSPRLDKYTVCNYSPPGNVRGGYAAGVGPPIQSTSLGSWLD</sequence>
<dbReference type="CDD" id="cd05380">
    <property type="entry name" value="CAP_euk"/>
    <property type="match status" value="1"/>
</dbReference>
<name>A0A8K0W429_9PLEO</name>
<reference evidence="4" key="1">
    <citation type="journal article" date="2021" name="Nat. Commun.">
        <title>Genetic determinants of endophytism in the Arabidopsis root mycobiome.</title>
        <authorList>
            <person name="Mesny F."/>
            <person name="Miyauchi S."/>
            <person name="Thiergart T."/>
            <person name="Pickel B."/>
            <person name="Atanasova L."/>
            <person name="Karlsson M."/>
            <person name="Huettel B."/>
            <person name="Barry K.W."/>
            <person name="Haridas S."/>
            <person name="Chen C."/>
            <person name="Bauer D."/>
            <person name="Andreopoulos W."/>
            <person name="Pangilinan J."/>
            <person name="LaButti K."/>
            <person name="Riley R."/>
            <person name="Lipzen A."/>
            <person name="Clum A."/>
            <person name="Drula E."/>
            <person name="Henrissat B."/>
            <person name="Kohler A."/>
            <person name="Grigoriev I.V."/>
            <person name="Martin F.M."/>
            <person name="Hacquard S."/>
        </authorList>
    </citation>
    <scope>NUCLEOTIDE SEQUENCE</scope>
    <source>
        <strain evidence="4">MPI-SDFR-AT-0120</strain>
    </source>
</reference>
<feature type="chain" id="PRO_5035457781" evidence="2">
    <location>
        <begin position="18"/>
        <end position="308"/>
    </location>
</feature>
<feature type="region of interest" description="Disordered" evidence="1">
    <location>
        <begin position="19"/>
        <end position="86"/>
    </location>
</feature>
<dbReference type="PANTHER" id="PTHR10334">
    <property type="entry name" value="CYSTEINE-RICH SECRETORY PROTEIN-RELATED"/>
    <property type="match status" value="1"/>
</dbReference>
<comment type="caution">
    <text evidence="4">The sequence shown here is derived from an EMBL/GenBank/DDBJ whole genome shotgun (WGS) entry which is preliminary data.</text>
</comment>
<feature type="domain" description="SCP" evidence="3">
    <location>
        <begin position="140"/>
        <end position="288"/>
    </location>
</feature>
<accession>A0A8K0W429</accession>
<feature type="compositionally biased region" description="Low complexity" evidence="1">
    <location>
        <begin position="19"/>
        <end position="32"/>
    </location>
</feature>
<gene>
    <name evidence="4" type="ORF">FB567DRAFT_556297</name>
</gene>
<evidence type="ECO:0000256" key="1">
    <source>
        <dbReference type="SAM" id="MobiDB-lite"/>
    </source>
</evidence>
<organism evidence="4 5">
    <name type="scientific">Paraphoma chrysanthemicola</name>
    <dbReference type="NCBI Taxonomy" id="798071"/>
    <lineage>
        <taxon>Eukaryota</taxon>
        <taxon>Fungi</taxon>
        <taxon>Dikarya</taxon>
        <taxon>Ascomycota</taxon>
        <taxon>Pezizomycotina</taxon>
        <taxon>Dothideomycetes</taxon>
        <taxon>Pleosporomycetidae</taxon>
        <taxon>Pleosporales</taxon>
        <taxon>Pleosporineae</taxon>
        <taxon>Phaeosphaeriaceae</taxon>
        <taxon>Paraphoma</taxon>
    </lineage>
</organism>
<dbReference type="Pfam" id="PF00188">
    <property type="entry name" value="CAP"/>
    <property type="match status" value="1"/>
</dbReference>
<dbReference type="EMBL" id="JAGMVJ010000001">
    <property type="protein sequence ID" value="KAH7094867.1"/>
    <property type="molecule type" value="Genomic_DNA"/>
</dbReference>
<dbReference type="SMART" id="SM00198">
    <property type="entry name" value="SCP"/>
    <property type="match status" value="1"/>
</dbReference>
<dbReference type="PRINTS" id="PR00837">
    <property type="entry name" value="V5TPXLIKE"/>
</dbReference>
<evidence type="ECO:0000259" key="3">
    <source>
        <dbReference type="SMART" id="SM00198"/>
    </source>
</evidence>
<evidence type="ECO:0000256" key="2">
    <source>
        <dbReference type="SAM" id="SignalP"/>
    </source>
</evidence>